<protein>
    <submittedName>
        <fullName evidence="1">Type III secretion protein HrpB1</fullName>
    </submittedName>
</protein>
<accession>A0A1I3DTR5</accession>
<organism evidence="1 2">
    <name type="scientific">Paraburkholderia megapolitana</name>
    <dbReference type="NCBI Taxonomy" id="420953"/>
    <lineage>
        <taxon>Bacteria</taxon>
        <taxon>Pseudomonadati</taxon>
        <taxon>Pseudomonadota</taxon>
        <taxon>Betaproteobacteria</taxon>
        <taxon>Burkholderiales</taxon>
        <taxon>Burkholderiaceae</taxon>
        <taxon>Paraburkholderia</taxon>
    </lineage>
</organism>
<sequence>MKWMTNKRNRGLNRGPHDKDELVEGMLGVLWAGAQLDLPGDLRVLEDLLDAIGVMQPEVEEDRVALAWWHVRARAWADALAELRRTERGGALSSLGTALMAVCLFALKDPTWRTYAYAAAYQSDNALATKTALALLAAPEIEPFGGDVE</sequence>
<evidence type="ECO:0000313" key="2">
    <source>
        <dbReference type="Proteomes" id="UP000199548"/>
    </source>
</evidence>
<evidence type="ECO:0000313" key="1">
    <source>
        <dbReference type="EMBL" id="SFH89988.1"/>
    </source>
</evidence>
<dbReference type="AlphaFoldDB" id="A0A1I3DTR5"/>
<keyword evidence="2" id="KW-1185">Reference proteome</keyword>
<dbReference type="EMBL" id="FOQU01000001">
    <property type="protein sequence ID" value="SFH89988.1"/>
    <property type="molecule type" value="Genomic_DNA"/>
</dbReference>
<proteinExistence type="predicted"/>
<reference evidence="1 2" key="1">
    <citation type="submission" date="2016-10" db="EMBL/GenBank/DDBJ databases">
        <authorList>
            <person name="de Groot N.N."/>
        </authorList>
    </citation>
    <scope>NUCLEOTIDE SEQUENCE [LARGE SCALE GENOMIC DNA]</scope>
    <source>
        <strain evidence="1 2">LMG 23650</strain>
    </source>
</reference>
<dbReference type="InterPro" id="IPR013394">
    <property type="entry name" value="T3SS_HrpB1/HrpK"/>
</dbReference>
<dbReference type="Proteomes" id="UP000199548">
    <property type="component" value="Unassembled WGS sequence"/>
</dbReference>
<dbReference type="STRING" id="420953.SAMN05192543_101514"/>
<gene>
    <name evidence="1" type="ORF">SAMN05192543_101514</name>
</gene>
<dbReference type="Pfam" id="PF09613">
    <property type="entry name" value="HrpB1_HrpK"/>
    <property type="match status" value="1"/>
</dbReference>
<name>A0A1I3DTR5_9BURK</name>